<accession>A0AAD5UFY5</accession>
<keyword evidence="3 8" id="KW-0645">Protease</keyword>
<dbReference type="PROSITE" id="PS00972">
    <property type="entry name" value="USP_1"/>
    <property type="match status" value="1"/>
</dbReference>
<dbReference type="EC" id="3.4.19.12" evidence="2"/>
<dbReference type="InterPro" id="IPR028889">
    <property type="entry name" value="USP"/>
</dbReference>
<dbReference type="PANTHER" id="PTHR43982">
    <property type="entry name" value="UBIQUITIN CARBOXYL-TERMINAL HYDROLASE"/>
    <property type="match status" value="1"/>
</dbReference>
<evidence type="ECO:0000256" key="4">
    <source>
        <dbReference type="ARBA" id="ARBA00022786"/>
    </source>
</evidence>
<sequence length="459" mass="51861">MEKLGYLLIDNYFTPKSVCTTEEKKELEFILEELSLLKELLSNGCQLFIIGNTQGAIYTFSDANESICRSFKLLKPEASYSPEFIKKFEAAATQNTGSFSILGCTRFLLFKLSFASDAVVQTAFDKLKILFPKMAPRYLDALADIASSRKSQELEETVILERSKGLVGLAELQNAYRTLGGGINEETSARRVVETYRWATLTNPQLSNELRQALNTVANHRDCFMIQHFLSTGQLPSFDSKIDLDCINLPAGLVNIGNTCYLNSLLQYLFSINIFRDFVFSYELVEKGECVNCEMEKKSQTFMLALKKLFVSLMWSDCMAVSPDKVLVEITLNSNTVGEQQDIHECMDNILDMINTATKLQVSNCPAVNMLLFANSRLYGKTKQTLTYFDTNGEPIKLINEESFHQLIVELEPSLYLALDSYFASQEVEYEHPGTIRSLSILELPPILTFRINVVKINI</sequence>
<evidence type="ECO:0000256" key="3">
    <source>
        <dbReference type="ARBA" id="ARBA00022670"/>
    </source>
</evidence>
<dbReference type="Pfam" id="PF13446">
    <property type="entry name" value="RPT"/>
    <property type="match status" value="1"/>
</dbReference>
<dbReference type="GO" id="GO:0016579">
    <property type="term" value="P:protein deubiquitination"/>
    <property type="evidence" value="ECO:0007669"/>
    <property type="project" value="InterPro"/>
</dbReference>
<dbReference type="InterPro" id="IPR038765">
    <property type="entry name" value="Papain-like_cys_pep_sf"/>
</dbReference>
<dbReference type="GO" id="GO:0070628">
    <property type="term" value="F:proteasome binding"/>
    <property type="evidence" value="ECO:0007669"/>
    <property type="project" value="TreeGrafter"/>
</dbReference>
<feature type="domain" description="USP" evidence="7">
    <location>
        <begin position="251"/>
        <end position="459"/>
    </location>
</feature>
<reference evidence="8" key="1">
    <citation type="submission" date="2020-05" db="EMBL/GenBank/DDBJ databases">
        <title>Phylogenomic resolution of chytrid fungi.</title>
        <authorList>
            <person name="Stajich J.E."/>
            <person name="Amses K."/>
            <person name="Simmons R."/>
            <person name="Seto K."/>
            <person name="Myers J."/>
            <person name="Bonds A."/>
            <person name="Quandt C.A."/>
            <person name="Barry K."/>
            <person name="Liu P."/>
            <person name="Grigoriev I."/>
            <person name="Longcore J.E."/>
            <person name="James T.Y."/>
        </authorList>
    </citation>
    <scope>NUCLEOTIDE SEQUENCE</scope>
    <source>
        <strain evidence="8">PLAUS21</strain>
    </source>
</reference>
<dbReference type="Proteomes" id="UP001210925">
    <property type="component" value="Unassembled WGS sequence"/>
</dbReference>
<dbReference type="EMBL" id="JADGKB010000043">
    <property type="protein sequence ID" value="KAJ3256989.1"/>
    <property type="molecule type" value="Genomic_DNA"/>
</dbReference>
<dbReference type="GO" id="GO:0043161">
    <property type="term" value="P:proteasome-mediated ubiquitin-dependent protein catabolic process"/>
    <property type="evidence" value="ECO:0007669"/>
    <property type="project" value="InterPro"/>
</dbReference>
<comment type="caution">
    <text evidence="8">The sequence shown here is derived from an EMBL/GenBank/DDBJ whole genome shotgun (WGS) entry which is preliminary data.</text>
</comment>
<keyword evidence="5" id="KW-0378">Hydrolase</keyword>
<dbReference type="Pfam" id="PF00443">
    <property type="entry name" value="UCH"/>
    <property type="match status" value="1"/>
</dbReference>
<name>A0AAD5UFY5_9FUNG</name>
<dbReference type="InterPro" id="IPR044635">
    <property type="entry name" value="UBP14-like"/>
</dbReference>
<dbReference type="SUPFAM" id="SSF54001">
    <property type="entry name" value="Cysteine proteinases"/>
    <property type="match status" value="1"/>
</dbReference>
<dbReference type="AlphaFoldDB" id="A0AAD5UFY5"/>
<dbReference type="PROSITE" id="PS50235">
    <property type="entry name" value="USP_3"/>
    <property type="match status" value="1"/>
</dbReference>
<evidence type="ECO:0000313" key="8">
    <source>
        <dbReference type="EMBL" id="KAJ3256989.1"/>
    </source>
</evidence>
<dbReference type="PANTHER" id="PTHR43982:SF6">
    <property type="entry name" value="UBIQUITIN CARBOXYL-TERMINAL HYDROLASE 2-RELATED"/>
    <property type="match status" value="1"/>
</dbReference>
<dbReference type="InterPro" id="IPR018200">
    <property type="entry name" value="USP_CS"/>
</dbReference>
<evidence type="ECO:0000256" key="5">
    <source>
        <dbReference type="ARBA" id="ARBA00022801"/>
    </source>
</evidence>
<evidence type="ECO:0000259" key="7">
    <source>
        <dbReference type="PROSITE" id="PS50235"/>
    </source>
</evidence>
<comment type="catalytic activity">
    <reaction evidence="1">
        <text>Thiol-dependent hydrolysis of ester, thioester, amide, peptide and isopeptide bonds formed by the C-terminal Gly of ubiquitin (a 76-residue protein attached to proteins as an intracellular targeting signal).</text>
        <dbReference type="EC" id="3.4.19.12"/>
    </reaction>
</comment>
<evidence type="ECO:0000256" key="1">
    <source>
        <dbReference type="ARBA" id="ARBA00000707"/>
    </source>
</evidence>
<keyword evidence="4" id="KW-0833">Ubl conjugation pathway</keyword>
<organism evidence="8 9">
    <name type="scientific">Boothiomyces macroporosus</name>
    <dbReference type="NCBI Taxonomy" id="261099"/>
    <lineage>
        <taxon>Eukaryota</taxon>
        <taxon>Fungi</taxon>
        <taxon>Fungi incertae sedis</taxon>
        <taxon>Chytridiomycota</taxon>
        <taxon>Chytridiomycota incertae sedis</taxon>
        <taxon>Chytridiomycetes</taxon>
        <taxon>Rhizophydiales</taxon>
        <taxon>Terramycetaceae</taxon>
        <taxon>Boothiomyces</taxon>
    </lineage>
</organism>
<keyword evidence="6" id="KW-0788">Thiol protease</keyword>
<evidence type="ECO:0000256" key="6">
    <source>
        <dbReference type="ARBA" id="ARBA00022807"/>
    </source>
</evidence>
<evidence type="ECO:0000313" key="9">
    <source>
        <dbReference type="Proteomes" id="UP001210925"/>
    </source>
</evidence>
<dbReference type="GO" id="GO:0004843">
    <property type="term" value="F:cysteine-type deubiquitinase activity"/>
    <property type="evidence" value="ECO:0007669"/>
    <property type="project" value="UniProtKB-EC"/>
</dbReference>
<keyword evidence="9" id="KW-1185">Reference proteome</keyword>
<gene>
    <name evidence="8" type="primary">UBP2_2</name>
    <name evidence="8" type="ORF">HK103_004972</name>
</gene>
<dbReference type="Gene3D" id="3.90.70.10">
    <property type="entry name" value="Cysteine proteinases"/>
    <property type="match status" value="1"/>
</dbReference>
<protein>
    <recommendedName>
        <fullName evidence="2">ubiquitinyl hydrolase 1</fullName>
        <ecNumber evidence="2">3.4.19.12</ecNumber>
    </recommendedName>
</protein>
<proteinExistence type="predicted"/>
<evidence type="ECO:0000256" key="2">
    <source>
        <dbReference type="ARBA" id="ARBA00012759"/>
    </source>
</evidence>
<dbReference type="InterPro" id="IPR025305">
    <property type="entry name" value="UCH_repeat_domain"/>
</dbReference>
<dbReference type="InterPro" id="IPR001394">
    <property type="entry name" value="Peptidase_C19_UCH"/>
</dbReference>
<dbReference type="GO" id="GO:0061136">
    <property type="term" value="P:regulation of proteasomal protein catabolic process"/>
    <property type="evidence" value="ECO:0007669"/>
    <property type="project" value="TreeGrafter"/>
</dbReference>